<gene>
    <name evidence="1" type="ORF">HPB49_023831</name>
</gene>
<sequence length="130" mass="14413">MQNEVKDWLVASEIAELAETYEESRRGGGSRERSDKPLHEGDRRVGEMSRQAGNAGKKVRTGAIRCFQCKKLGHYASNCADSRQGFDEEQLQKESSKLVARAEIVVLNSFEPQGEPGDRADKQASSEALK</sequence>
<accession>A0ACB8D8Z5</accession>
<name>A0ACB8D8Z5_DERSI</name>
<dbReference type="Proteomes" id="UP000821865">
    <property type="component" value="Chromosome 3"/>
</dbReference>
<protein>
    <submittedName>
        <fullName evidence="1">Uncharacterized protein</fullName>
    </submittedName>
</protein>
<organism evidence="1 2">
    <name type="scientific">Dermacentor silvarum</name>
    <name type="common">Tick</name>
    <dbReference type="NCBI Taxonomy" id="543639"/>
    <lineage>
        <taxon>Eukaryota</taxon>
        <taxon>Metazoa</taxon>
        <taxon>Ecdysozoa</taxon>
        <taxon>Arthropoda</taxon>
        <taxon>Chelicerata</taxon>
        <taxon>Arachnida</taxon>
        <taxon>Acari</taxon>
        <taxon>Parasitiformes</taxon>
        <taxon>Ixodida</taxon>
        <taxon>Ixodoidea</taxon>
        <taxon>Ixodidae</taxon>
        <taxon>Rhipicephalinae</taxon>
        <taxon>Dermacentor</taxon>
    </lineage>
</organism>
<evidence type="ECO:0000313" key="1">
    <source>
        <dbReference type="EMBL" id="KAH7960836.1"/>
    </source>
</evidence>
<reference evidence="1" key="1">
    <citation type="submission" date="2020-05" db="EMBL/GenBank/DDBJ databases">
        <title>Large-scale comparative analyses of tick genomes elucidate their genetic diversity and vector capacities.</title>
        <authorList>
            <person name="Jia N."/>
            <person name="Wang J."/>
            <person name="Shi W."/>
            <person name="Du L."/>
            <person name="Sun Y."/>
            <person name="Zhan W."/>
            <person name="Jiang J."/>
            <person name="Wang Q."/>
            <person name="Zhang B."/>
            <person name="Ji P."/>
            <person name="Sakyi L.B."/>
            <person name="Cui X."/>
            <person name="Yuan T."/>
            <person name="Jiang B."/>
            <person name="Yang W."/>
            <person name="Lam T.T.-Y."/>
            <person name="Chang Q."/>
            <person name="Ding S."/>
            <person name="Wang X."/>
            <person name="Zhu J."/>
            <person name="Ruan X."/>
            <person name="Zhao L."/>
            <person name="Wei J."/>
            <person name="Que T."/>
            <person name="Du C."/>
            <person name="Cheng J."/>
            <person name="Dai P."/>
            <person name="Han X."/>
            <person name="Huang E."/>
            <person name="Gao Y."/>
            <person name="Liu J."/>
            <person name="Shao H."/>
            <person name="Ye R."/>
            <person name="Li L."/>
            <person name="Wei W."/>
            <person name="Wang X."/>
            <person name="Wang C."/>
            <person name="Yang T."/>
            <person name="Huo Q."/>
            <person name="Li W."/>
            <person name="Guo W."/>
            <person name="Chen H."/>
            <person name="Zhou L."/>
            <person name="Ni X."/>
            <person name="Tian J."/>
            <person name="Zhou Y."/>
            <person name="Sheng Y."/>
            <person name="Liu T."/>
            <person name="Pan Y."/>
            <person name="Xia L."/>
            <person name="Li J."/>
            <person name="Zhao F."/>
            <person name="Cao W."/>
        </authorList>
    </citation>
    <scope>NUCLEOTIDE SEQUENCE</scope>
    <source>
        <strain evidence="1">Dsil-2018</strain>
    </source>
</reference>
<proteinExistence type="predicted"/>
<evidence type="ECO:0000313" key="2">
    <source>
        <dbReference type="Proteomes" id="UP000821865"/>
    </source>
</evidence>
<dbReference type="EMBL" id="CM023472">
    <property type="protein sequence ID" value="KAH7960836.1"/>
    <property type="molecule type" value="Genomic_DNA"/>
</dbReference>
<keyword evidence="2" id="KW-1185">Reference proteome</keyword>
<comment type="caution">
    <text evidence="1">The sequence shown here is derived from an EMBL/GenBank/DDBJ whole genome shotgun (WGS) entry which is preliminary data.</text>
</comment>